<feature type="region of interest" description="Disordered" evidence="1">
    <location>
        <begin position="98"/>
        <end position="124"/>
    </location>
</feature>
<feature type="region of interest" description="Disordered" evidence="1">
    <location>
        <begin position="48"/>
        <end position="68"/>
    </location>
</feature>
<evidence type="ECO:0000313" key="2">
    <source>
        <dbReference type="EMBL" id="TNN78105.1"/>
    </source>
</evidence>
<proteinExistence type="predicted"/>
<keyword evidence="3" id="KW-1185">Reference proteome</keyword>
<evidence type="ECO:0000313" key="3">
    <source>
        <dbReference type="Proteomes" id="UP000314294"/>
    </source>
</evidence>
<evidence type="ECO:0000256" key="1">
    <source>
        <dbReference type="SAM" id="MobiDB-lite"/>
    </source>
</evidence>
<dbReference type="Proteomes" id="UP000314294">
    <property type="component" value="Unassembled WGS sequence"/>
</dbReference>
<dbReference type="AlphaFoldDB" id="A0A4Z2IJX4"/>
<sequence>MFAFVCEYKSDRSNEMLLVEVGNPSPAGAMFKATAHVPLADSKRLFPCGRGDRVASPPGPLRPEHQPNEAVVSDEDHPCHFFISLAGVWSLQTERQTPYSISGDGAHRSWTGPTSSHTRARLGL</sequence>
<comment type="caution">
    <text evidence="2">The sequence shown here is derived from an EMBL/GenBank/DDBJ whole genome shotgun (WGS) entry which is preliminary data.</text>
</comment>
<gene>
    <name evidence="2" type="ORF">EYF80_011610</name>
</gene>
<accession>A0A4Z2IJX4</accession>
<dbReference type="EMBL" id="SRLO01000076">
    <property type="protein sequence ID" value="TNN78105.1"/>
    <property type="molecule type" value="Genomic_DNA"/>
</dbReference>
<name>A0A4Z2IJX4_9TELE</name>
<protein>
    <submittedName>
        <fullName evidence="2">Uncharacterized protein</fullName>
    </submittedName>
</protein>
<organism evidence="2 3">
    <name type="scientific">Liparis tanakae</name>
    <name type="common">Tanaka's snailfish</name>
    <dbReference type="NCBI Taxonomy" id="230148"/>
    <lineage>
        <taxon>Eukaryota</taxon>
        <taxon>Metazoa</taxon>
        <taxon>Chordata</taxon>
        <taxon>Craniata</taxon>
        <taxon>Vertebrata</taxon>
        <taxon>Euteleostomi</taxon>
        <taxon>Actinopterygii</taxon>
        <taxon>Neopterygii</taxon>
        <taxon>Teleostei</taxon>
        <taxon>Neoteleostei</taxon>
        <taxon>Acanthomorphata</taxon>
        <taxon>Eupercaria</taxon>
        <taxon>Perciformes</taxon>
        <taxon>Cottioidei</taxon>
        <taxon>Cottales</taxon>
        <taxon>Liparidae</taxon>
        <taxon>Liparis</taxon>
    </lineage>
</organism>
<reference evidence="2 3" key="1">
    <citation type="submission" date="2019-03" db="EMBL/GenBank/DDBJ databases">
        <title>First draft genome of Liparis tanakae, snailfish: a comprehensive survey of snailfish specific genes.</title>
        <authorList>
            <person name="Kim W."/>
            <person name="Song I."/>
            <person name="Jeong J.-H."/>
            <person name="Kim D."/>
            <person name="Kim S."/>
            <person name="Ryu S."/>
            <person name="Song J.Y."/>
            <person name="Lee S.K."/>
        </authorList>
    </citation>
    <scope>NUCLEOTIDE SEQUENCE [LARGE SCALE GENOMIC DNA]</scope>
    <source>
        <tissue evidence="2">Muscle</tissue>
    </source>
</reference>